<dbReference type="SUPFAM" id="SSF53335">
    <property type="entry name" value="S-adenosyl-L-methionine-dependent methyltransferases"/>
    <property type="match status" value="1"/>
</dbReference>
<evidence type="ECO:0000313" key="6">
    <source>
        <dbReference type="EMBL" id="QDV50868.1"/>
    </source>
</evidence>
<evidence type="ECO:0000259" key="5">
    <source>
        <dbReference type="Pfam" id="PF01555"/>
    </source>
</evidence>
<dbReference type="Proteomes" id="UP000318313">
    <property type="component" value="Chromosome"/>
</dbReference>
<comment type="similarity">
    <text evidence="1 4">Belongs to the N(4)/N(6)-methyltransferase family.</text>
</comment>
<dbReference type="AlphaFoldDB" id="A0A518ICN1"/>
<dbReference type="GO" id="GO:0005737">
    <property type="term" value="C:cytoplasm"/>
    <property type="evidence" value="ECO:0007669"/>
    <property type="project" value="TreeGrafter"/>
</dbReference>
<keyword evidence="2 6" id="KW-0489">Methyltransferase</keyword>
<proteinExistence type="inferred from homology"/>
<dbReference type="EMBL" id="CP037452">
    <property type="protein sequence ID" value="QDV50868.1"/>
    <property type="molecule type" value="Genomic_DNA"/>
</dbReference>
<evidence type="ECO:0000256" key="1">
    <source>
        <dbReference type="ARBA" id="ARBA00006594"/>
    </source>
</evidence>
<sequence length="278" mass="30574">MTRKNLSLKKYRQAEAVKLSLGKPFFESEGIAIYQGDSLELGSNLPHSVFDALISDPPYCSGAAGTAVGADPSKKYCHSGNTLGRPSFGGDFRDQRSFKYWCSLWIGQALRACKETAYGLVFTDWRQLSTMIDALQAGGFCFKGLISWNKGRGARAPHKGFFRHQCEYIPWGTKGAVPRLTDRGPFDGCYSIPVLQKDKHHMTGKPTELMQRLVQCVPKGGIALDPFCGSGTTLVASALEGRQAIGFEASEEYCEIAARRIEAAKRGELMKYERPVAV</sequence>
<protein>
    <recommendedName>
        <fullName evidence="4">Methyltransferase</fullName>
        <ecNumber evidence="4">2.1.1.-</ecNumber>
    </recommendedName>
</protein>
<dbReference type="REBASE" id="357026">
    <property type="entry name" value="M.PbaEnr17ORF29130P"/>
</dbReference>
<dbReference type="PRINTS" id="PR00508">
    <property type="entry name" value="S21N4MTFRASE"/>
</dbReference>
<dbReference type="GO" id="GO:0032259">
    <property type="term" value="P:methylation"/>
    <property type="evidence" value="ECO:0007669"/>
    <property type="project" value="UniProtKB-KW"/>
</dbReference>
<evidence type="ECO:0000256" key="2">
    <source>
        <dbReference type="ARBA" id="ARBA00022603"/>
    </source>
</evidence>
<dbReference type="PROSITE" id="PS00092">
    <property type="entry name" value="N6_MTASE"/>
    <property type="match status" value="1"/>
</dbReference>
<dbReference type="KEGG" id="gfm:Enr17x_29130"/>
<gene>
    <name evidence="6" type="primary">dpnA_1</name>
    <name evidence="6" type="ORF">Enr17x_29130</name>
</gene>
<dbReference type="EC" id="2.1.1.-" evidence="4"/>
<dbReference type="InterPro" id="IPR001091">
    <property type="entry name" value="RM_Methyltransferase"/>
</dbReference>
<keyword evidence="3 6" id="KW-0808">Transferase</keyword>
<name>A0A518ICN1_9PLAN</name>
<reference evidence="6 7" key="1">
    <citation type="submission" date="2019-03" db="EMBL/GenBank/DDBJ databases">
        <title>Deep-cultivation of Planctomycetes and their phenomic and genomic characterization uncovers novel biology.</title>
        <authorList>
            <person name="Wiegand S."/>
            <person name="Jogler M."/>
            <person name="Boedeker C."/>
            <person name="Pinto D."/>
            <person name="Vollmers J."/>
            <person name="Rivas-Marin E."/>
            <person name="Kohn T."/>
            <person name="Peeters S.H."/>
            <person name="Heuer A."/>
            <person name="Rast P."/>
            <person name="Oberbeckmann S."/>
            <person name="Bunk B."/>
            <person name="Jeske O."/>
            <person name="Meyerdierks A."/>
            <person name="Storesund J.E."/>
            <person name="Kallscheuer N."/>
            <person name="Luecker S."/>
            <person name="Lage O.M."/>
            <person name="Pohl T."/>
            <person name="Merkel B.J."/>
            <person name="Hornburger P."/>
            <person name="Mueller R.-W."/>
            <person name="Bruemmer F."/>
            <person name="Labrenz M."/>
            <person name="Spormann A.M."/>
            <person name="Op den Camp H."/>
            <person name="Overmann J."/>
            <person name="Amann R."/>
            <person name="Jetten M.S.M."/>
            <person name="Mascher T."/>
            <person name="Medema M.H."/>
            <person name="Devos D.P."/>
            <person name="Kaster A.-K."/>
            <person name="Ovreas L."/>
            <person name="Rohde M."/>
            <person name="Galperin M.Y."/>
            <person name="Jogler C."/>
        </authorList>
    </citation>
    <scope>NUCLEOTIDE SEQUENCE [LARGE SCALE GENOMIC DNA]</scope>
    <source>
        <strain evidence="6 7">Enr17</strain>
    </source>
</reference>
<dbReference type="InterPro" id="IPR002941">
    <property type="entry name" value="DNA_methylase_N4/N6"/>
</dbReference>
<evidence type="ECO:0000313" key="7">
    <source>
        <dbReference type="Proteomes" id="UP000318313"/>
    </source>
</evidence>
<dbReference type="RefSeq" id="WP_145309676.1">
    <property type="nucleotide sequence ID" value="NZ_CP037452.1"/>
</dbReference>
<keyword evidence="7" id="KW-1185">Reference proteome</keyword>
<dbReference type="GO" id="GO:0003677">
    <property type="term" value="F:DNA binding"/>
    <property type="evidence" value="ECO:0007669"/>
    <property type="project" value="InterPro"/>
</dbReference>
<dbReference type="PANTHER" id="PTHR13370:SF24">
    <property type="entry name" value="TYPE III RESTRICTION-MODIFICATION ENZYME STYLTI MOD SUBUNIT"/>
    <property type="match status" value="1"/>
</dbReference>
<evidence type="ECO:0000256" key="4">
    <source>
        <dbReference type="RuleBase" id="RU362026"/>
    </source>
</evidence>
<dbReference type="OrthoDB" id="9773571at2"/>
<dbReference type="Gene3D" id="3.40.50.150">
    <property type="entry name" value="Vaccinia Virus protein VP39"/>
    <property type="match status" value="1"/>
</dbReference>
<dbReference type="InterPro" id="IPR002052">
    <property type="entry name" value="DNA_methylase_N6_adenine_CS"/>
</dbReference>
<organism evidence="6 7">
    <name type="scientific">Gimesia fumaroli</name>
    <dbReference type="NCBI Taxonomy" id="2527976"/>
    <lineage>
        <taxon>Bacteria</taxon>
        <taxon>Pseudomonadati</taxon>
        <taxon>Planctomycetota</taxon>
        <taxon>Planctomycetia</taxon>
        <taxon>Planctomycetales</taxon>
        <taxon>Planctomycetaceae</taxon>
        <taxon>Gimesia</taxon>
    </lineage>
</organism>
<feature type="domain" description="DNA methylase N-4/N-6" evidence="5">
    <location>
        <begin position="198"/>
        <end position="258"/>
    </location>
</feature>
<dbReference type="GO" id="GO:0008170">
    <property type="term" value="F:N-methyltransferase activity"/>
    <property type="evidence" value="ECO:0007669"/>
    <property type="project" value="InterPro"/>
</dbReference>
<evidence type="ECO:0000256" key="3">
    <source>
        <dbReference type="ARBA" id="ARBA00022679"/>
    </source>
</evidence>
<dbReference type="PANTHER" id="PTHR13370">
    <property type="entry name" value="RNA METHYLASE-RELATED"/>
    <property type="match status" value="1"/>
</dbReference>
<accession>A0A518ICN1</accession>
<dbReference type="InterPro" id="IPR029063">
    <property type="entry name" value="SAM-dependent_MTases_sf"/>
</dbReference>
<dbReference type="Pfam" id="PF01555">
    <property type="entry name" value="N6_N4_Mtase"/>
    <property type="match status" value="1"/>
</dbReference>